<dbReference type="Gene3D" id="2.30.110.10">
    <property type="entry name" value="Electron Transport, Fmn-binding Protein, Chain A"/>
    <property type="match status" value="1"/>
</dbReference>
<keyword evidence="2" id="KW-1185">Reference proteome</keyword>
<dbReference type="InterPro" id="IPR012349">
    <property type="entry name" value="Split_barrel_FMN-bd"/>
</dbReference>
<dbReference type="InterPro" id="IPR007396">
    <property type="entry name" value="TR_PAI2-type"/>
</dbReference>
<proteinExistence type="predicted"/>
<dbReference type="PIRSF" id="PIRSF010372">
    <property type="entry name" value="PaiB"/>
    <property type="match status" value="1"/>
</dbReference>
<dbReference type="Pfam" id="PF04299">
    <property type="entry name" value="FMN_bind_2"/>
    <property type="match status" value="1"/>
</dbReference>
<evidence type="ECO:0000313" key="1">
    <source>
        <dbReference type="EMBL" id="WPK24352.1"/>
    </source>
</evidence>
<dbReference type="EMBL" id="CP138895">
    <property type="protein sequence ID" value="WPK24352.1"/>
    <property type="molecule type" value="Genomic_DNA"/>
</dbReference>
<dbReference type="Proteomes" id="UP001338582">
    <property type="component" value="Chromosome 2"/>
</dbReference>
<dbReference type="GeneID" id="88172687"/>
<accession>A0AAX4H7C3</accession>
<gene>
    <name evidence="1" type="ORF">PUMCH_001622</name>
</gene>
<evidence type="ECO:0000313" key="2">
    <source>
        <dbReference type="Proteomes" id="UP001338582"/>
    </source>
</evidence>
<reference evidence="1 2" key="1">
    <citation type="submission" date="2023-10" db="EMBL/GenBank/DDBJ databases">
        <title>Draft Genome Sequence of Candida saopaulonensis from a very Premature Infant with Sepsis.</title>
        <authorList>
            <person name="Ning Y."/>
            <person name="Dai R."/>
            <person name="Xiao M."/>
            <person name="Xu Y."/>
            <person name="Yan Q."/>
            <person name="Zhang L."/>
        </authorList>
    </citation>
    <scope>NUCLEOTIDE SEQUENCE [LARGE SCALE GENOMIC DNA]</scope>
    <source>
        <strain evidence="1 2">19XY460</strain>
    </source>
</reference>
<sequence length="212" mass="24367">MYIPQKFNVDDWSAQEHLIKSYPLGTIVTIDENGAPIANHFPFFLHVDEQSGKKYLHAHVAKRNHQIPSLTANDNVLVIFQSPSTYILPSYYPEKARTHKFVPTWDFASLHITGKLRIIDDFDFVRAQLNHFTDQNEAEREDKWKVDDAPENYLKIMQKAITGLEIEIVDTKCKYKFEQKETRENVDGVIAGLASDGKEVLSEYVKNANEGL</sequence>
<organism evidence="1 2">
    <name type="scientific">Australozyma saopauloensis</name>
    <dbReference type="NCBI Taxonomy" id="291208"/>
    <lineage>
        <taxon>Eukaryota</taxon>
        <taxon>Fungi</taxon>
        <taxon>Dikarya</taxon>
        <taxon>Ascomycota</taxon>
        <taxon>Saccharomycotina</taxon>
        <taxon>Pichiomycetes</taxon>
        <taxon>Metschnikowiaceae</taxon>
        <taxon>Australozyma</taxon>
    </lineage>
</organism>
<dbReference type="KEGG" id="asau:88172687"/>
<dbReference type="AlphaFoldDB" id="A0AAX4H7C3"/>
<dbReference type="PANTHER" id="PTHR35802">
    <property type="entry name" value="PROTEASE SYNTHASE AND SPORULATION PROTEIN PAI 2"/>
    <property type="match status" value="1"/>
</dbReference>
<dbReference type="RefSeq" id="XP_062876735.1">
    <property type="nucleotide sequence ID" value="XM_063020665.1"/>
</dbReference>
<name>A0AAX4H7C3_9ASCO</name>
<dbReference type="SUPFAM" id="SSF50475">
    <property type="entry name" value="FMN-binding split barrel"/>
    <property type="match status" value="1"/>
</dbReference>
<evidence type="ECO:0008006" key="3">
    <source>
        <dbReference type="Google" id="ProtNLM"/>
    </source>
</evidence>
<protein>
    <recommendedName>
        <fullName evidence="3">Transcriptional regulator</fullName>
    </recommendedName>
</protein>
<dbReference type="PANTHER" id="PTHR35802:SF1">
    <property type="entry name" value="PROTEASE SYNTHASE AND SPORULATION PROTEIN PAI 2"/>
    <property type="match status" value="1"/>
</dbReference>